<dbReference type="EMBL" id="SRHY01000009">
    <property type="protein sequence ID" value="TFJ93219.1"/>
    <property type="molecule type" value="Genomic_DNA"/>
</dbReference>
<organism evidence="1 2">
    <name type="scientific">Lentibacillus salicampi</name>
    <dbReference type="NCBI Taxonomy" id="175306"/>
    <lineage>
        <taxon>Bacteria</taxon>
        <taxon>Bacillati</taxon>
        <taxon>Bacillota</taxon>
        <taxon>Bacilli</taxon>
        <taxon>Bacillales</taxon>
        <taxon>Bacillaceae</taxon>
        <taxon>Lentibacillus</taxon>
    </lineage>
</organism>
<evidence type="ECO:0000313" key="2">
    <source>
        <dbReference type="Proteomes" id="UP000298484"/>
    </source>
</evidence>
<sequence length="145" mass="16961">MYFYFAIYREGTENILALEVLRLIEKYHVEQIFAAEMRDRLSAAQVLAGDDEKVTSWVEFVESKLSDLMERIEAVKSLSEETQTYYTKKVAKQITDILESVTAVEAFVKSNRRQQAISEVFLQNLWKENEFQDSPLVLKYFDTIV</sequence>
<dbReference type="OrthoDB" id="9802447at2"/>
<dbReference type="Proteomes" id="UP000298484">
    <property type="component" value="Unassembled WGS sequence"/>
</dbReference>
<keyword evidence="2" id="KW-1185">Reference proteome</keyword>
<dbReference type="AlphaFoldDB" id="A0A4Y9ABC7"/>
<protein>
    <submittedName>
        <fullName evidence="1">Uncharacterized protein</fullName>
    </submittedName>
</protein>
<proteinExistence type="predicted"/>
<reference evidence="1 2" key="1">
    <citation type="submission" date="2019-03" db="EMBL/GenBank/DDBJ databases">
        <title>Genome sequence of Lentibacillus salicampi ATCC BAA-719.</title>
        <authorList>
            <person name="Maclea K.S."/>
            <person name="Simoes Junior M."/>
        </authorList>
    </citation>
    <scope>NUCLEOTIDE SEQUENCE [LARGE SCALE GENOMIC DNA]</scope>
    <source>
        <strain evidence="1 2">ATCC BAA-719</strain>
    </source>
</reference>
<name>A0A4Y9ABC7_9BACI</name>
<comment type="caution">
    <text evidence="1">The sequence shown here is derived from an EMBL/GenBank/DDBJ whole genome shotgun (WGS) entry which is preliminary data.</text>
</comment>
<evidence type="ECO:0000313" key="1">
    <source>
        <dbReference type="EMBL" id="TFJ93219.1"/>
    </source>
</evidence>
<accession>A0A4Y9ABC7</accession>
<gene>
    <name evidence="1" type="ORF">E4U82_08445</name>
</gene>
<dbReference type="RefSeq" id="WP_135109760.1">
    <property type="nucleotide sequence ID" value="NZ_SRHY01000009.1"/>
</dbReference>